<dbReference type="PANTHER" id="PTHR33755">
    <property type="entry name" value="TOXIN PARE1-RELATED"/>
    <property type="match status" value="1"/>
</dbReference>
<dbReference type="Pfam" id="PF05016">
    <property type="entry name" value="ParE_toxin"/>
    <property type="match status" value="1"/>
</dbReference>
<dbReference type="PIRSF" id="PIRSF029218">
    <property type="entry name" value="ParE"/>
    <property type="match status" value="1"/>
</dbReference>
<evidence type="ECO:0000313" key="4">
    <source>
        <dbReference type="EMBL" id="MBB4614743.1"/>
    </source>
</evidence>
<keyword evidence="2" id="KW-1277">Toxin-antitoxin system</keyword>
<dbReference type="SUPFAM" id="SSF143011">
    <property type="entry name" value="RelE-like"/>
    <property type="match status" value="1"/>
</dbReference>
<comment type="caution">
    <text evidence="4">The sequence shown here is derived from an EMBL/GenBank/DDBJ whole genome shotgun (WGS) entry which is preliminary data.</text>
</comment>
<comment type="similarity">
    <text evidence="1 3">Belongs to the RelE toxin family.</text>
</comment>
<evidence type="ECO:0000256" key="2">
    <source>
        <dbReference type="ARBA" id="ARBA00022649"/>
    </source>
</evidence>
<evidence type="ECO:0000256" key="3">
    <source>
        <dbReference type="PIRNR" id="PIRNR029218"/>
    </source>
</evidence>
<dbReference type="InterPro" id="IPR051803">
    <property type="entry name" value="TA_system_RelE-like_toxin"/>
</dbReference>
<reference evidence="4 5" key="1">
    <citation type="submission" date="2020-08" db="EMBL/GenBank/DDBJ databases">
        <title>Genomic Encyclopedia of Type Strains, Phase IV (KMG-IV): sequencing the most valuable type-strain genomes for metagenomic binning, comparative biology and taxonomic classification.</title>
        <authorList>
            <person name="Goeker M."/>
        </authorList>
    </citation>
    <scope>NUCLEOTIDE SEQUENCE [LARGE SCALE GENOMIC DNA]</scope>
    <source>
        <strain evidence="4 5">DSM 17507</strain>
    </source>
</reference>
<dbReference type="RefSeq" id="WP_158637705.1">
    <property type="nucleotide sequence ID" value="NZ_JACHOA010000005.1"/>
</dbReference>
<dbReference type="Gene3D" id="3.30.2310.20">
    <property type="entry name" value="RelE-like"/>
    <property type="match status" value="1"/>
</dbReference>
<protein>
    <recommendedName>
        <fullName evidence="3">Toxin</fullName>
    </recommendedName>
</protein>
<evidence type="ECO:0000256" key="1">
    <source>
        <dbReference type="ARBA" id="ARBA00006226"/>
    </source>
</evidence>
<dbReference type="AlphaFoldDB" id="A0A7W7ACY2"/>
<dbReference type="NCBIfam" id="TIGR02385">
    <property type="entry name" value="RelE_StbE"/>
    <property type="match status" value="1"/>
</dbReference>
<dbReference type="EMBL" id="JACHOA010000005">
    <property type="protein sequence ID" value="MBB4614743.1"/>
    <property type="molecule type" value="Genomic_DNA"/>
</dbReference>
<dbReference type="InterPro" id="IPR007712">
    <property type="entry name" value="RelE/ParE_toxin"/>
</dbReference>
<name>A0A7W7ACY2_9SPHN</name>
<accession>A0A7W7ACY2</accession>
<dbReference type="Proteomes" id="UP000538566">
    <property type="component" value="Unassembled WGS sequence"/>
</dbReference>
<dbReference type="OrthoDB" id="7173315at2"/>
<dbReference type="InterPro" id="IPR035093">
    <property type="entry name" value="RelE/ParE_toxin_dom_sf"/>
</dbReference>
<gene>
    <name evidence="4" type="ORF">GGR37_003030</name>
</gene>
<evidence type="ECO:0000313" key="5">
    <source>
        <dbReference type="Proteomes" id="UP000538566"/>
    </source>
</evidence>
<proteinExistence type="inferred from homology"/>
<dbReference type="InterPro" id="IPR028344">
    <property type="entry name" value="ParE1/4"/>
</dbReference>
<organism evidence="4 5">
    <name type="scientific">Novosphingobium taihuense</name>
    <dbReference type="NCBI Taxonomy" id="260085"/>
    <lineage>
        <taxon>Bacteria</taxon>
        <taxon>Pseudomonadati</taxon>
        <taxon>Pseudomonadota</taxon>
        <taxon>Alphaproteobacteria</taxon>
        <taxon>Sphingomonadales</taxon>
        <taxon>Sphingomonadaceae</taxon>
        <taxon>Novosphingobium</taxon>
    </lineage>
</organism>
<sequence length="98" mass="11341">MPRIILSRAAQRDLSEIIEYGEAEFGAAAADAYNDEIEERFERLVDHPLIGEAKDSWGEGVRQLPCNRHRIIYRVLGNTVRIIRILHHSRDVQKHLKP</sequence>
<dbReference type="PANTHER" id="PTHR33755:SF9">
    <property type="entry name" value="TOXIN PARE1"/>
    <property type="match status" value="1"/>
</dbReference>
<keyword evidence="5" id="KW-1185">Reference proteome</keyword>